<dbReference type="GO" id="GO:0005737">
    <property type="term" value="C:cytoplasm"/>
    <property type="evidence" value="ECO:0007669"/>
    <property type="project" value="TreeGrafter"/>
</dbReference>
<feature type="compositionally biased region" description="Low complexity" evidence="2">
    <location>
        <begin position="1000"/>
        <end position="1009"/>
    </location>
</feature>
<organism evidence="4 5">
    <name type="scientific">Maudiozyma saulgeensis</name>
    <dbReference type="NCBI Taxonomy" id="1789683"/>
    <lineage>
        <taxon>Eukaryota</taxon>
        <taxon>Fungi</taxon>
        <taxon>Dikarya</taxon>
        <taxon>Ascomycota</taxon>
        <taxon>Saccharomycotina</taxon>
        <taxon>Saccharomycetes</taxon>
        <taxon>Saccharomycetales</taxon>
        <taxon>Saccharomycetaceae</taxon>
        <taxon>Maudiozyma</taxon>
    </lineage>
</organism>
<feature type="domain" description="Protein kinase" evidence="3">
    <location>
        <begin position="41"/>
        <end position="343"/>
    </location>
</feature>
<reference evidence="4 5" key="1">
    <citation type="submission" date="2017-04" db="EMBL/GenBank/DDBJ databases">
        <authorList>
            <person name="Afonso C.L."/>
            <person name="Miller P.J."/>
            <person name="Scott M.A."/>
            <person name="Spackman E."/>
            <person name="Goraichik I."/>
            <person name="Dimitrov K.M."/>
            <person name="Suarez D.L."/>
            <person name="Swayne D.E."/>
        </authorList>
    </citation>
    <scope>NUCLEOTIDE SEQUENCE [LARGE SCALE GENOMIC DNA]</scope>
</reference>
<dbReference type="GO" id="GO:0004674">
    <property type="term" value="F:protein serine/threonine kinase activity"/>
    <property type="evidence" value="ECO:0007669"/>
    <property type="project" value="TreeGrafter"/>
</dbReference>
<feature type="compositionally biased region" description="Polar residues" evidence="2">
    <location>
        <begin position="977"/>
        <end position="999"/>
    </location>
</feature>
<evidence type="ECO:0000259" key="3">
    <source>
        <dbReference type="PROSITE" id="PS50011"/>
    </source>
</evidence>
<feature type="region of interest" description="Disordered" evidence="2">
    <location>
        <begin position="723"/>
        <end position="855"/>
    </location>
</feature>
<feature type="compositionally biased region" description="Polar residues" evidence="2">
    <location>
        <begin position="642"/>
        <end position="657"/>
    </location>
</feature>
<feature type="compositionally biased region" description="Basic and acidic residues" evidence="2">
    <location>
        <begin position="1020"/>
        <end position="1032"/>
    </location>
</feature>
<evidence type="ECO:0000313" key="5">
    <source>
        <dbReference type="Proteomes" id="UP000196158"/>
    </source>
</evidence>
<keyword evidence="4" id="KW-0418">Kinase</keyword>
<dbReference type="InterPro" id="IPR000719">
    <property type="entry name" value="Prot_kinase_dom"/>
</dbReference>
<dbReference type="AlphaFoldDB" id="A0A1X7R6S1"/>
<feature type="region of interest" description="Disordered" evidence="2">
    <location>
        <begin position="579"/>
        <end position="612"/>
    </location>
</feature>
<evidence type="ECO:0000313" key="4">
    <source>
        <dbReference type="EMBL" id="SMN21294.1"/>
    </source>
</evidence>
<dbReference type="SUPFAM" id="SSF56112">
    <property type="entry name" value="Protein kinase-like (PK-like)"/>
    <property type="match status" value="1"/>
</dbReference>
<dbReference type="PROSITE" id="PS00108">
    <property type="entry name" value="PROTEIN_KINASE_ST"/>
    <property type="match status" value="1"/>
</dbReference>
<dbReference type="InterPro" id="IPR011009">
    <property type="entry name" value="Kinase-like_dom_sf"/>
</dbReference>
<dbReference type="PROSITE" id="PS50011">
    <property type="entry name" value="PROTEIN_KINASE_DOM"/>
    <property type="match status" value="1"/>
</dbReference>
<keyword evidence="4" id="KW-0808">Transferase</keyword>
<feature type="region of interest" description="Disordered" evidence="2">
    <location>
        <begin position="977"/>
        <end position="1048"/>
    </location>
</feature>
<proteinExistence type="predicted"/>
<dbReference type="Pfam" id="PF00069">
    <property type="entry name" value="Pkinase"/>
    <property type="match status" value="1"/>
</dbReference>
<dbReference type="GO" id="GO:0007015">
    <property type="term" value="P:actin filament organization"/>
    <property type="evidence" value="ECO:0007669"/>
    <property type="project" value="TreeGrafter"/>
</dbReference>
<protein>
    <submittedName>
        <fullName evidence="4">Similar to Saccharomyces cerevisiae YBR059C AKL1 Ser-Thr protein kinase, member (With Ark1p and Prk1p) of the Ark kinase family</fullName>
    </submittedName>
</protein>
<keyword evidence="1" id="KW-0547">Nucleotide-binding</keyword>
<dbReference type="PANTHER" id="PTHR22967">
    <property type="entry name" value="SERINE/THREONINE PROTEIN KINASE"/>
    <property type="match status" value="1"/>
</dbReference>
<name>A0A1X7R6S1_9SACH</name>
<evidence type="ECO:0000256" key="1">
    <source>
        <dbReference type="ARBA" id="ARBA00022741"/>
    </source>
</evidence>
<dbReference type="OrthoDB" id="4062651at2759"/>
<feature type="region of interest" description="Disordered" evidence="2">
    <location>
        <begin position="511"/>
        <end position="530"/>
    </location>
</feature>
<dbReference type="STRING" id="1789683.A0A1X7R6S1"/>
<sequence>MSSSNATTRSTVGFRSGSGIMNPDFEKFKPGHIVNVGSHKVEIVAYFAEGGFAQIYTVKFIELLNELDILNNDNDTKKKNNNTLNVGDIACLKRVKVNDDNGLNEMKNEIDVMKKLSGSSNIVQYYDSNATKLQNGSTGYEVFLLMELCPNKSLLDFMNDRLTTKLSVDEISKIMYDVTLGLAQMHYLSKPLVHRDIKIENVLVDKDNNFKLADFGSTTGINPIALNDQEIAVATQDIFIHTTPQYRSPEMIDLYRFLPINETSDIWALGVFLFKLLFYITPFEMTGQFAIVHGRFTFPENKYPIEFTNLITAMLMENPHMRPNVYQVLETLCRFRNVDVPLFDKYGRGPYNFQTCLDYKIKVNDIQKNLLTIEQSHLMGTSTDLNLYNEIFTNLHEVVPKINHPESLRVVEKINERKISDASYLSTNENKQEIVNIPFNNNTNDGTLTIRSNSNNPQTQPQPQPQLQPQFYQAGLDESRISNETTYYPSINEINDYAAKEFGDNVKILPTSQPELTSNRNTTSDTKTNFNMIPTITTQSERNVNTFFPSGRNDSIHTNVLSNTGSNGVVEAGPEYNVNNEPTRSSTQSKAHKSNNPFPYFKSENNVSDNGQSSTNYFIDTTNTDQKKRNSLLNPGMAEFETQSPTTYNATSPTTYGNLHPPPNLDNIFASTPNMTVGVPPKSNESRGKQLFRNAVPSTNHNNHTPTASTTLNQQQFQFLPHSNVGFTNHDSSKSNETHFNTQNNDKKLSNVDFPDLIDLKDTTAPTPPPLPHKKRNDEPNLPSKGEHKTLELSINEMSLSPDVGEEERSRGMRRSRSAGIRRTYGEDRGGPLSDTNDMGYKSSHGNSSVDIDGNNDLMSEESISEMKIPNIKRMLENDLVSEHSSESIDINMDAAKRKSSLLKPTSKDSSPSITEINTKNHTRNISLLSENSDIAPLKKFEDTRGNNAARPGRHSLDLKYEEINFTRRNQQYLDKTSQGIQKVKTNPHNLTSTLNDPQSSNSSTTSIDSKTRPLSRVRQSLDIDRLRKEQFGGKSKTSKRSLFSMFK</sequence>
<dbReference type="SMART" id="SM00220">
    <property type="entry name" value="S_TKc"/>
    <property type="match status" value="1"/>
</dbReference>
<evidence type="ECO:0000256" key="2">
    <source>
        <dbReference type="SAM" id="MobiDB-lite"/>
    </source>
</evidence>
<feature type="region of interest" description="Disordered" evidence="2">
    <location>
        <begin position="642"/>
        <end position="662"/>
    </location>
</feature>
<feature type="region of interest" description="Disordered" evidence="2">
    <location>
        <begin position="437"/>
        <end position="467"/>
    </location>
</feature>
<accession>A0A1X7R6S1</accession>
<dbReference type="GO" id="GO:0005524">
    <property type="term" value="F:ATP binding"/>
    <property type="evidence" value="ECO:0007669"/>
    <property type="project" value="InterPro"/>
</dbReference>
<dbReference type="PANTHER" id="PTHR22967:SF65">
    <property type="entry name" value="SERINE_THREONINE-PROTEIN KINASE AKL1"/>
    <property type="match status" value="1"/>
</dbReference>
<dbReference type="EMBL" id="FXLY01000007">
    <property type="protein sequence ID" value="SMN21294.1"/>
    <property type="molecule type" value="Genomic_DNA"/>
</dbReference>
<dbReference type="Proteomes" id="UP000196158">
    <property type="component" value="Unassembled WGS sequence"/>
</dbReference>
<keyword evidence="5" id="KW-1185">Reference proteome</keyword>
<dbReference type="InterPro" id="IPR008271">
    <property type="entry name" value="Ser/Thr_kinase_AS"/>
</dbReference>
<gene>
    <name evidence="4" type="ORF">KASA_0L03564G</name>
</gene>
<feature type="compositionally biased region" description="Polar residues" evidence="2">
    <location>
        <begin position="438"/>
        <end position="456"/>
    </location>
</feature>
<dbReference type="Gene3D" id="1.10.510.10">
    <property type="entry name" value="Transferase(Phosphotransferase) domain 1"/>
    <property type="match status" value="1"/>
</dbReference>
<dbReference type="GO" id="GO:0000147">
    <property type="term" value="P:actin cortical patch assembly"/>
    <property type="evidence" value="ECO:0007669"/>
    <property type="project" value="TreeGrafter"/>
</dbReference>